<gene>
    <name evidence="1" type="ORF">KS419_07490</name>
</gene>
<keyword evidence="2" id="KW-1185">Reference proteome</keyword>
<dbReference type="RefSeq" id="WP_217065528.1">
    <property type="nucleotide sequence ID" value="NZ_JAHQCS010000077.1"/>
</dbReference>
<reference evidence="1 2" key="1">
    <citation type="submission" date="2021-06" db="EMBL/GenBank/DDBJ databases">
        <title>Bacillus sp. RD4P76, an endophyte from a halophyte.</title>
        <authorList>
            <person name="Sun J.-Q."/>
        </authorList>
    </citation>
    <scope>NUCLEOTIDE SEQUENCE [LARGE SCALE GENOMIC DNA]</scope>
    <source>
        <strain evidence="1 2">CGMCC 1.15917</strain>
    </source>
</reference>
<evidence type="ECO:0000313" key="2">
    <source>
        <dbReference type="Proteomes" id="UP000784880"/>
    </source>
</evidence>
<organism evidence="1 2">
    <name type="scientific">Evansella tamaricis</name>
    <dbReference type="NCBI Taxonomy" id="2069301"/>
    <lineage>
        <taxon>Bacteria</taxon>
        <taxon>Bacillati</taxon>
        <taxon>Bacillota</taxon>
        <taxon>Bacilli</taxon>
        <taxon>Bacillales</taxon>
        <taxon>Bacillaceae</taxon>
        <taxon>Evansella</taxon>
    </lineage>
</organism>
<sequence length="120" mass="13978">MAIRTNDNGLVYLNSRTMTAIFDCVYGINDHLEPETKKLLQEDMFHSFIKMLLAQQDFNYRYRFSQTAYLFPLFEATVGPMETNSDGTTLWLAMGLAIKELYGLRRETLKGLLEKIKLRK</sequence>
<protein>
    <submittedName>
        <fullName evidence="1">Uncharacterized protein</fullName>
    </submittedName>
</protein>
<comment type="caution">
    <text evidence="1">The sequence shown here is derived from an EMBL/GenBank/DDBJ whole genome shotgun (WGS) entry which is preliminary data.</text>
</comment>
<proteinExistence type="predicted"/>
<evidence type="ECO:0000313" key="1">
    <source>
        <dbReference type="EMBL" id="MBU9711575.1"/>
    </source>
</evidence>
<accession>A0ABS6JGJ1</accession>
<dbReference type="Proteomes" id="UP000784880">
    <property type="component" value="Unassembled WGS sequence"/>
</dbReference>
<dbReference type="EMBL" id="JAHQCS010000077">
    <property type="protein sequence ID" value="MBU9711575.1"/>
    <property type="molecule type" value="Genomic_DNA"/>
</dbReference>
<name>A0ABS6JGJ1_9BACI</name>